<reference evidence="3 4" key="3">
    <citation type="submission" date="2019-11" db="EMBL/GenBank/DDBJ databases">
        <title>A de novo genome assembly of a pear dwarfing rootstock.</title>
        <authorList>
            <person name="Wang F."/>
            <person name="Wang J."/>
            <person name="Li S."/>
            <person name="Zhang Y."/>
            <person name="Fang M."/>
            <person name="Ma L."/>
            <person name="Zhao Y."/>
            <person name="Jiang S."/>
        </authorList>
    </citation>
    <scope>NUCLEOTIDE SEQUENCE [LARGE SCALE GENOMIC DNA]</scope>
    <source>
        <strain evidence="3">S2</strain>
        <tissue evidence="3">Leaf</tissue>
    </source>
</reference>
<dbReference type="InterPro" id="IPR043502">
    <property type="entry name" value="DNA/RNA_pol_sf"/>
</dbReference>
<dbReference type="InterPro" id="IPR013103">
    <property type="entry name" value="RVT_2"/>
</dbReference>
<dbReference type="EMBL" id="SMOL01000402">
    <property type="protein sequence ID" value="KAB2616565.1"/>
    <property type="molecule type" value="Genomic_DNA"/>
</dbReference>
<protein>
    <recommendedName>
        <fullName evidence="2">Reverse transcriptase Ty1/copia-type domain-containing protein</fullName>
    </recommendedName>
</protein>
<dbReference type="OrthoDB" id="422839at2759"/>
<dbReference type="SUPFAM" id="SSF56672">
    <property type="entry name" value="DNA/RNA polymerases"/>
    <property type="match status" value="1"/>
</dbReference>
<organism evidence="3 4">
    <name type="scientific">Pyrus ussuriensis x Pyrus communis</name>
    <dbReference type="NCBI Taxonomy" id="2448454"/>
    <lineage>
        <taxon>Eukaryota</taxon>
        <taxon>Viridiplantae</taxon>
        <taxon>Streptophyta</taxon>
        <taxon>Embryophyta</taxon>
        <taxon>Tracheophyta</taxon>
        <taxon>Spermatophyta</taxon>
        <taxon>Magnoliopsida</taxon>
        <taxon>eudicotyledons</taxon>
        <taxon>Gunneridae</taxon>
        <taxon>Pentapetalae</taxon>
        <taxon>rosids</taxon>
        <taxon>fabids</taxon>
        <taxon>Rosales</taxon>
        <taxon>Rosaceae</taxon>
        <taxon>Amygdaloideae</taxon>
        <taxon>Maleae</taxon>
        <taxon>Pyrus</taxon>
    </lineage>
</organism>
<dbReference type="AlphaFoldDB" id="A0A5N5GLZ7"/>
<dbReference type="PANTHER" id="PTHR47481">
    <property type="match status" value="1"/>
</dbReference>
<evidence type="ECO:0000313" key="3">
    <source>
        <dbReference type="EMBL" id="KAB2616565.1"/>
    </source>
</evidence>
<dbReference type="PANTHER" id="PTHR47481:SF22">
    <property type="entry name" value="RETROTRANSPOSON GAG DOMAIN-CONTAINING PROTEIN"/>
    <property type="match status" value="1"/>
</dbReference>
<accession>A0A5N5GLZ7</accession>
<gene>
    <name evidence="3" type="ORF">D8674_023153</name>
</gene>
<feature type="domain" description="Reverse transcriptase Ty1/copia-type" evidence="2">
    <location>
        <begin position="415"/>
        <end position="518"/>
    </location>
</feature>
<reference evidence="4" key="2">
    <citation type="submission" date="2019-10" db="EMBL/GenBank/DDBJ databases">
        <title>A de novo genome assembly of a pear dwarfing rootstock.</title>
        <authorList>
            <person name="Wang F."/>
            <person name="Wang J."/>
            <person name="Li S."/>
            <person name="Zhang Y."/>
            <person name="Fang M."/>
            <person name="Ma L."/>
            <person name="Zhao Y."/>
            <person name="Jiang S."/>
        </authorList>
    </citation>
    <scope>NUCLEOTIDE SEQUENCE [LARGE SCALE GENOMIC DNA]</scope>
</reference>
<reference evidence="3 4" key="1">
    <citation type="submission" date="2019-09" db="EMBL/GenBank/DDBJ databases">
        <authorList>
            <person name="Ou C."/>
        </authorList>
    </citation>
    <scope>NUCLEOTIDE SEQUENCE [LARGE SCALE GENOMIC DNA]</scope>
    <source>
        <strain evidence="3">S2</strain>
        <tissue evidence="3">Leaf</tissue>
    </source>
</reference>
<proteinExistence type="predicted"/>
<evidence type="ECO:0000259" key="2">
    <source>
        <dbReference type="Pfam" id="PF07727"/>
    </source>
</evidence>
<dbReference type="Pfam" id="PF07727">
    <property type="entry name" value="RVT_2"/>
    <property type="match status" value="1"/>
</dbReference>
<comment type="caution">
    <text evidence="3">The sequence shown here is derived from an EMBL/GenBank/DDBJ whole genome shotgun (WGS) entry which is preliminary data.</text>
</comment>
<sequence>MVTSTQLQILPSPITSLISIISSSVTVKLDDSNYLTWNFQIELLLEGHGLMGFVDGSHPCPARFNVPISEGSFHPSSDVSSSTESDEFKIWKMHDRALMQLLTATLSPSAVSCAIARDYLFAARVQFDDDDIVILTLNGLSSEYNTLRSIIRGRENVISMKDLRSQLLAEETMVENIPITPFLSAMVARNNGTISKDEDHSNHTSYGGSSQCTLYSSGSSGFKPTYSKNKHKGKFQYYLHSRFGNSKTTYGNYNVNSAPGILGASPPWQQGPLSTSCQIYGKHSNTSPPVPTAMHVSPSPHPQSSDPLQQIWLIDSRASSHMTADLSNLSLASPYPANETIQTASGAVFVRQRHQTSIILAKNGISKKKAFLSVVQDAAFVDLSQMEPATYKSALKSPVWLSAMNEELAALQTQHTWSLVPFPHNKNLVGCKWIFKIKRHADGSISWYKTRLVAKGFNQEEGIDYGETFSPVIKPTTVRLVLALASHFGWSLCQLDVKNAFLHGILNEEVYMSQPPGFTWNERFTSFLPSLGFLSTYYDPSLFVKHDGHSVVILLLYVDDIIITGSDYSKYVSDLLVKADMVHSKPCSTPCLPYNRLLKDDGHPFNNPSLYHSIVGALQYLTFTRPDISFSVHQVC</sequence>
<evidence type="ECO:0000256" key="1">
    <source>
        <dbReference type="SAM" id="MobiDB-lite"/>
    </source>
</evidence>
<name>A0A5N5GLZ7_9ROSA</name>
<dbReference type="Proteomes" id="UP000327157">
    <property type="component" value="Chromosome 3"/>
</dbReference>
<evidence type="ECO:0000313" key="4">
    <source>
        <dbReference type="Proteomes" id="UP000327157"/>
    </source>
</evidence>
<keyword evidence="4" id="KW-1185">Reference proteome</keyword>
<feature type="region of interest" description="Disordered" evidence="1">
    <location>
        <begin position="286"/>
        <end position="306"/>
    </location>
</feature>